<sequence>MKRKMDRNIVRGCELASHPYEQRIVILERNGAIATPGDQVRPWWKNWTRSEAVVSATNNVV</sequence>
<organism evidence="1 2">
    <name type="scientific">Ensifer canadensis</name>
    <dbReference type="NCBI Taxonomy" id="555315"/>
    <lineage>
        <taxon>Bacteria</taxon>
        <taxon>Pseudomonadati</taxon>
        <taxon>Pseudomonadota</taxon>
        <taxon>Alphaproteobacteria</taxon>
        <taxon>Hyphomicrobiales</taxon>
        <taxon>Rhizobiaceae</taxon>
        <taxon>Sinorhizobium/Ensifer group</taxon>
        <taxon>Ensifer</taxon>
    </lineage>
</organism>
<dbReference type="AlphaFoldDB" id="A0AAW4FW24"/>
<gene>
    <name evidence="1" type="ORF">GFB56_32570</name>
</gene>
<comment type="caution">
    <text evidence="1">The sequence shown here is derived from an EMBL/GenBank/DDBJ whole genome shotgun (WGS) entry which is preliminary data.</text>
</comment>
<proteinExistence type="predicted"/>
<evidence type="ECO:0000313" key="1">
    <source>
        <dbReference type="EMBL" id="MBM3095458.1"/>
    </source>
</evidence>
<keyword evidence="2" id="KW-1185">Reference proteome</keyword>
<evidence type="ECO:0000313" key="2">
    <source>
        <dbReference type="Proteomes" id="UP000744980"/>
    </source>
</evidence>
<name>A0AAW4FW24_9HYPH</name>
<accession>A0AAW4FW24</accession>
<dbReference type="Proteomes" id="UP000744980">
    <property type="component" value="Unassembled WGS sequence"/>
</dbReference>
<reference evidence="1 2" key="1">
    <citation type="submission" date="2020-01" db="EMBL/GenBank/DDBJ databases">
        <title>Draft genome assembly of Ensifer adhaerens T173.</title>
        <authorList>
            <person name="Craig J.E."/>
            <person name="Stinchcombe J.R."/>
        </authorList>
    </citation>
    <scope>NUCLEOTIDE SEQUENCE [LARGE SCALE GENOMIC DNA]</scope>
    <source>
        <strain evidence="1 2">T173</strain>
    </source>
</reference>
<dbReference type="RefSeq" id="WP_025424668.1">
    <property type="nucleotide sequence ID" value="NZ_CP083370.1"/>
</dbReference>
<protein>
    <submittedName>
        <fullName evidence="1">Uncharacterized protein</fullName>
    </submittedName>
</protein>
<dbReference type="EMBL" id="WXFA01000046">
    <property type="protein sequence ID" value="MBM3095458.1"/>
    <property type="molecule type" value="Genomic_DNA"/>
</dbReference>